<dbReference type="SUPFAM" id="SSF144052">
    <property type="entry name" value="Thermophilic metalloprotease-like"/>
    <property type="match status" value="1"/>
</dbReference>
<comment type="cofactor">
    <cofactor evidence="3">
        <name>Zn(2+)</name>
        <dbReference type="ChEBI" id="CHEBI:29105"/>
    </cofactor>
</comment>
<dbReference type="InterPro" id="IPR035097">
    <property type="entry name" value="M29_N-terminal"/>
</dbReference>
<dbReference type="InterPro" id="IPR000787">
    <property type="entry name" value="Peptidase_M29"/>
</dbReference>
<dbReference type="Proteomes" id="UP001147700">
    <property type="component" value="Unassembled WGS sequence"/>
</dbReference>
<gene>
    <name evidence="10" type="ORF">OJ962_05390</name>
</gene>
<dbReference type="Gene3D" id="3.40.1830.10">
    <property type="entry name" value="Thermophilic metalloprotease (M29)"/>
    <property type="match status" value="1"/>
</dbReference>
<comment type="cofactor">
    <cofactor evidence="2">
        <name>Mg(2+)</name>
        <dbReference type="ChEBI" id="CHEBI:18420"/>
    </cofactor>
</comment>
<accession>A0ABT4REF7</accession>
<evidence type="ECO:0000256" key="7">
    <source>
        <dbReference type="ARBA" id="ARBA00022723"/>
    </source>
</evidence>
<evidence type="ECO:0000256" key="9">
    <source>
        <dbReference type="ARBA" id="ARBA00023049"/>
    </source>
</evidence>
<proteinExistence type="inferred from homology"/>
<keyword evidence="6" id="KW-0645">Protease</keyword>
<reference evidence="10" key="1">
    <citation type="submission" date="2022-10" db="EMBL/GenBank/DDBJ databases">
        <title>The WGS of Solirubrobacter sp. CPCC 204708.</title>
        <authorList>
            <person name="Jiang Z."/>
        </authorList>
    </citation>
    <scope>NUCLEOTIDE SEQUENCE</scope>
    <source>
        <strain evidence="10">CPCC 204708</strain>
    </source>
</reference>
<evidence type="ECO:0000313" key="10">
    <source>
        <dbReference type="EMBL" id="MDA0136924.1"/>
    </source>
</evidence>
<comment type="cofactor">
    <cofactor evidence="1">
        <name>Co(2+)</name>
        <dbReference type="ChEBI" id="CHEBI:48828"/>
    </cofactor>
</comment>
<keyword evidence="5 10" id="KW-0031">Aminopeptidase</keyword>
<organism evidence="10 11">
    <name type="scientific">Solirubrobacter deserti</name>
    <dbReference type="NCBI Taxonomy" id="2282478"/>
    <lineage>
        <taxon>Bacteria</taxon>
        <taxon>Bacillati</taxon>
        <taxon>Actinomycetota</taxon>
        <taxon>Thermoleophilia</taxon>
        <taxon>Solirubrobacterales</taxon>
        <taxon>Solirubrobacteraceae</taxon>
        <taxon>Solirubrobacter</taxon>
    </lineage>
</organism>
<keyword evidence="8" id="KW-0378">Hydrolase</keyword>
<name>A0ABT4REF7_9ACTN</name>
<evidence type="ECO:0000256" key="1">
    <source>
        <dbReference type="ARBA" id="ARBA00001941"/>
    </source>
</evidence>
<evidence type="ECO:0000256" key="8">
    <source>
        <dbReference type="ARBA" id="ARBA00022801"/>
    </source>
</evidence>
<evidence type="ECO:0000256" key="3">
    <source>
        <dbReference type="ARBA" id="ARBA00001947"/>
    </source>
</evidence>
<evidence type="ECO:0000256" key="5">
    <source>
        <dbReference type="ARBA" id="ARBA00022438"/>
    </source>
</evidence>
<dbReference type="InterPro" id="IPR052170">
    <property type="entry name" value="M29_Exopeptidase"/>
</dbReference>
<dbReference type="Pfam" id="PF02073">
    <property type="entry name" value="Peptidase_M29"/>
    <property type="match status" value="1"/>
</dbReference>
<dbReference type="EMBL" id="JAPCID010000007">
    <property type="protein sequence ID" value="MDA0136924.1"/>
    <property type="molecule type" value="Genomic_DNA"/>
</dbReference>
<evidence type="ECO:0000256" key="2">
    <source>
        <dbReference type="ARBA" id="ARBA00001946"/>
    </source>
</evidence>
<comment type="caution">
    <text evidence="10">The sequence shown here is derived from an EMBL/GenBank/DDBJ whole genome shotgun (WGS) entry which is preliminary data.</text>
</comment>
<keyword evidence="11" id="KW-1185">Reference proteome</keyword>
<evidence type="ECO:0000313" key="11">
    <source>
        <dbReference type="Proteomes" id="UP001147700"/>
    </source>
</evidence>
<dbReference type="GO" id="GO:0004177">
    <property type="term" value="F:aminopeptidase activity"/>
    <property type="evidence" value="ECO:0007669"/>
    <property type="project" value="UniProtKB-KW"/>
</dbReference>
<evidence type="ECO:0000256" key="6">
    <source>
        <dbReference type="ARBA" id="ARBA00022670"/>
    </source>
</evidence>
<keyword evidence="7" id="KW-0479">Metal-binding</keyword>
<keyword evidence="9" id="KW-0482">Metalloprotease</keyword>
<protein>
    <submittedName>
        <fullName evidence="10">Aminopeptidase</fullName>
    </submittedName>
</protein>
<sequence>MNHVDGFARLLTDYCLEVQPGQQILVQSSTLAAPLLLALQREILERDAWPLIRASLPGADEVFWNAARDLHLDGFPTAELAEAEEIDASLRIQATDNANALAGVDPARLSRAARSRAPLREVALARRWAITLWPTAAAAQQAGMGTREFEDFVTRALFLDHDDPPAAWGELRAFQAALIERLTPKREIHIQAEGTNLRLTVDGRTWINSDGKRNMPSGEVFTGPHETSAEGVIRFTIPTSPRGVVVEDVTLEFHAGRVVRAHAERGNDYLQATLATDEGARYLGELGIGTNFGIDRPIGAILFDEKIGGTVHLALGRSYPETGGTNDSVVHWDLICDLREGGTLSADGETILADGAFT</sequence>
<evidence type="ECO:0000256" key="4">
    <source>
        <dbReference type="ARBA" id="ARBA00008236"/>
    </source>
</evidence>
<dbReference type="PANTHER" id="PTHR34448:SF1">
    <property type="entry name" value="BLL6088 PROTEIN"/>
    <property type="match status" value="1"/>
</dbReference>
<dbReference type="RefSeq" id="WP_202956091.1">
    <property type="nucleotide sequence ID" value="NZ_JAPCID010000007.1"/>
</dbReference>
<dbReference type="PANTHER" id="PTHR34448">
    <property type="entry name" value="AMINOPEPTIDASE"/>
    <property type="match status" value="1"/>
</dbReference>
<comment type="similarity">
    <text evidence="4">Belongs to the peptidase M29 family.</text>
</comment>